<accession>A0ABW1TUE7</accession>
<dbReference type="Proteomes" id="UP001596270">
    <property type="component" value="Unassembled WGS sequence"/>
</dbReference>
<dbReference type="Gene3D" id="3.90.320.10">
    <property type="match status" value="1"/>
</dbReference>
<keyword evidence="3" id="KW-1185">Reference proteome</keyword>
<comment type="caution">
    <text evidence="2">The sequence shown here is derived from an EMBL/GenBank/DDBJ whole genome shotgun (WGS) entry which is preliminary data.</text>
</comment>
<sequence>MLKPLLESPAHFQANLLSLNKATKAMDFGSLVHGLVLEPHLIGNEFSIYPGIADGRASEYKAFLTKHASRMVVDEPTFARARRLAEKILHRIVFGRAFGDFVNEGTPEASIYVEEPTTGLMLRTRLDLYHPEHSFDLKTTRHGTINAFIRDAVDMHYDFQAFMYTIARSLYEGRSTPAKFVFIAAETEAPNSIHQITAGQSFMSNGAKKFQEVLSVYSACMQTGFWPDSSGNAEAEIEPWQSFSGKSDWKAALGGYQLSTVH</sequence>
<organism evidence="2 3">
    <name type="scientific">Polaromonas aquatica</name>
    <dbReference type="NCBI Taxonomy" id="332657"/>
    <lineage>
        <taxon>Bacteria</taxon>
        <taxon>Pseudomonadati</taxon>
        <taxon>Pseudomonadota</taxon>
        <taxon>Betaproteobacteria</taxon>
        <taxon>Burkholderiales</taxon>
        <taxon>Comamonadaceae</taxon>
        <taxon>Polaromonas</taxon>
    </lineage>
</organism>
<dbReference type="RefSeq" id="WP_377412902.1">
    <property type="nucleotide sequence ID" value="NZ_JBHSRS010000017.1"/>
</dbReference>
<gene>
    <name evidence="2" type="ORF">ACFQND_08010</name>
</gene>
<dbReference type="InterPro" id="IPR011604">
    <property type="entry name" value="PDDEXK-like_dom_sf"/>
</dbReference>
<dbReference type="Pfam" id="PF12684">
    <property type="entry name" value="DUF3799"/>
    <property type="match status" value="1"/>
</dbReference>
<evidence type="ECO:0000313" key="3">
    <source>
        <dbReference type="Proteomes" id="UP001596270"/>
    </source>
</evidence>
<proteinExistence type="predicted"/>
<evidence type="ECO:0000259" key="1">
    <source>
        <dbReference type="Pfam" id="PF12684"/>
    </source>
</evidence>
<dbReference type="InterPro" id="IPR024432">
    <property type="entry name" value="Put_RecE_PDDEXK-like_dom"/>
</dbReference>
<evidence type="ECO:0000313" key="2">
    <source>
        <dbReference type="EMBL" id="MFC6281169.1"/>
    </source>
</evidence>
<protein>
    <submittedName>
        <fullName evidence="2">PD-(D/E)XK nuclease-like domain-containing protein</fullName>
    </submittedName>
</protein>
<dbReference type="EMBL" id="JBHSRS010000017">
    <property type="protein sequence ID" value="MFC6281169.1"/>
    <property type="molecule type" value="Genomic_DNA"/>
</dbReference>
<feature type="domain" description="Putative exodeoxyribonuclease 8 PDDEXK-like" evidence="1">
    <location>
        <begin position="1"/>
        <end position="236"/>
    </location>
</feature>
<name>A0ABW1TUE7_9BURK</name>
<reference evidence="3" key="1">
    <citation type="journal article" date="2019" name="Int. J. Syst. Evol. Microbiol.">
        <title>The Global Catalogue of Microorganisms (GCM) 10K type strain sequencing project: providing services to taxonomists for standard genome sequencing and annotation.</title>
        <authorList>
            <consortium name="The Broad Institute Genomics Platform"/>
            <consortium name="The Broad Institute Genome Sequencing Center for Infectious Disease"/>
            <person name="Wu L."/>
            <person name="Ma J."/>
        </authorList>
    </citation>
    <scope>NUCLEOTIDE SEQUENCE [LARGE SCALE GENOMIC DNA]</scope>
    <source>
        <strain evidence="3">CCUG 39402</strain>
    </source>
</reference>